<dbReference type="Pfam" id="PF03108">
    <property type="entry name" value="DBD_Tnp_Mut"/>
    <property type="match status" value="1"/>
</dbReference>
<evidence type="ECO:0000313" key="4">
    <source>
        <dbReference type="Proteomes" id="UP000825729"/>
    </source>
</evidence>
<name>A0AAV7DW60_ARIFI</name>
<organism evidence="3 4">
    <name type="scientific">Aristolochia fimbriata</name>
    <name type="common">White veined hardy Dutchman's pipe vine</name>
    <dbReference type="NCBI Taxonomy" id="158543"/>
    <lineage>
        <taxon>Eukaryota</taxon>
        <taxon>Viridiplantae</taxon>
        <taxon>Streptophyta</taxon>
        <taxon>Embryophyta</taxon>
        <taxon>Tracheophyta</taxon>
        <taxon>Spermatophyta</taxon>
        <taxon>Magnoliopsida</taxon>
        <taxon>Magnoliidae</taxon>
        <taxon>Piperales</taxon>
        <taxon>Aristolochiaceae</taxon>
        <taxon>Aristolochia</taxon>
    </lineage>
</organism>
<feature type="region of interest" description="Disordered" evidence="1">
    <location>
        <begin position="398"/>
        <end position="419"/>
    </location>
</feature>
<evidence type="ECO:0000313" key="3">
    <source>
        <dbReference type="EMBL" id="KAG9439721.1"/>
    </source>
</evidence>
<evidence type="ECO:0000259" key="2">
    <source>
        <dbReference type="Pfam" id="PF03108"/>
    </source>
</evidence>
<dbReference type="EMBL" id="JAINDJ010000008">
    <property type="protein sequence ID" value="KAG9439721.1"/>
    <property type="molecule type" value="Genomic_DNA"/>
</dbReference>
<sequence length="419" mass="48597">MENKISLPNEVGGGEGAPIETGREFLLKSGREFLMKPGREILLRLTKDLPCILKEELDEPCPDMWIREMDTNARYMNTLISSINEGNVPPLIGVIVGQRFNTQDALQLYLKNYCIERHVKFKVLKSRPTLYSVRCTNDQCPWYVYTSFIKKSKEWKVRRCDDVHTCLDIESRMDNKLCTSRIICNIIMPTMRTKFTLSPYEIIQMVKDKYHILRSNIIGCGGQGTRHRLLYLVVGRSPITYYLNFLKQIKTQSHAWERLHIGRPTLLEEWALQDDPLGSRWNVRRTNATNPCGNPVLYITEFDHHRSYQLGYVRNVIDHLENGEGMDTSLLLPHMLEASRYCRWILHSLPLSEGTITKGDLSRSGETSHVVEPTRDRQRRQARRARCVPSSETILHVEDRAEPPILREPTVVHPLESKR</sequence>
<keyword evidence="4" id="KW-1185">Reference proteome</keyword>
<evidence type="ECO:0000256" key="1">
    <source>
        <dbReference type="SAM" id="MobiDB-lite"/>
    </source>
</evidence>
<protein>
    <recommendedName>
        <fullName evidence="2">Transposase MuDR plant domain-containing protein</fullName>
    </recommendedName>
</protein>
<dbReference type="AlphaFoldDB" id="A0AAV7DW60"/>
<dbReference type="InterPro" id="IPR004332">
    <property type="entry name" value="Transposase_MuDR"/>
</dbReference>
<feature type="domain" description="Transposase MuDR plant" evidence="2">
    <location>
        <begin position="95"/>
        <end position="148"/>
    </location>
</feature>
<feature type="region of interest" description="Disordered" evidence="1">
    <location>
        <begin position="356"/>
        <end position="385"/>
    </location>
</feature>
<reference evidence="3 4" key="1">
    <citation type="submission" date="2021-07" db="EMBL/GenBank/DDBJ databases">
        <title>The Aristolochia fimbriata genome: insights into angiosperm evolution, floral development and chemical biosynthesis.</title>
        <authorList>
            <person name="Jiao Y."/>
        </authorList>
    </citation>
    <scope>NUCLEOTIDE SEQUENCE [LARGE SCALE GENOMIC DNA]</scope>
    <source>
        <strain evidence="3">IBCAS-2021</strain>
        <tissue evidence="3">Leaf</tissue>
    </source>
</reference>
<accession>A0AAV7DW60</accession>
<gene>
    <name evidence="3" type="ORF">H6P81_019886</name>
</gene>
<proteinExistence type="predicted"/>
<dbReference type="Proteomes" id="UP000825729">
    <property type="component" value="Unassembled WGS sequence"/>
</dbReference>
<comment type="caution">
    <text evidence="3">The sequence shown here is derived from an EMBL/GenBank/DDBJ whole genome shotgun (WGS) entry which is preliminary data.</text>
</comment>